<reference evidence="3 4" key="1">
    <citation type="submission" date="2017-09" db="EMBL/GenBank/DDBJ databases">
        <title>Depth-based differentiation of microbial function through sediment-hosted aquifers and enrichment of novel symbionts in the deep terrestrial subsurface.</title>
        <authorList>
            <person name="Probst A.J."/>
            <person name="Ladd B."/>
            <person name="Jarett J.K."/>
            <person name="Geller-Mcgrath D.E."/>
            <person name="Sieber C.M."/>
            <person name="Emerson J.B."/>
            <person name="Anantharaman K."/>
            <person name="Thomas B.C."/>
            <person name="Malmstrom R."/>
            <person name="Stieglmeier M."/>
            <person name="Klingl A."/>
            <person name="Woyke T."/>
            <person name="Ryan C.M."/>
            <person name="Banfield J.F."/>
        </authorList>
    </citation>
    <scope>NUCLEOTIDE SEQUENCE [LARGE SCALE GENOMIC DNA]</scope>
    <source>
        <strain evidence="3">CG22_combo_CG10-13_8_21_14_all_01_47_9</strain>
    </source>
</reference>
<dbReference type="AlphaFoldDB" id="A0A2H0E2U5"/>
<dbReference type="InterPro" id="IPR043128">
    <property type="entry name" value="Rev_trsase/Diguanyl_cyclase"/>
</dbReference>
<protein>
    <recommendedName>
        <fullName evidence="2">UmuC domain-containing protein</fullName>
    </recommendedName>
</protein>
<dbReference type="Gene3D" id="3.30.1490.100">
    <property type="entry name" value="DNA polymerase, Y-family, little finger domain"/>
    <property type="match status" value="1"/>
</dbReference>
<dbReference type="GO" id="GO:0009432">
    <property type="term" value="P:SOS response"/>
    <property type="evidence" value="ECO:0007669"/>
    <property type="project" value="TreeGrafter"/>
</dbReference>
<name>A0A2H0E2U5_9BACT</name>
<dbReference type="PANTHER" id="PTHR11076:SF33">
    <property type="entry name" value="DNA POLYMERASE KAPPA"/>
    <property type="match status" value="1"/>
</dbReference>
<accession>A0A2H0E2U5</accession>
<sequence>MRVIIHADLNSFFASAQQQADPALRGRPVGILKAKGRSCIIAASDEAKKFGVRTGVNVYEAKRLCPQIILVPADFPKYEIMTKKFIRLASEFSDRVEVFSLDEVFLEITDTAWWFGGAMSLAQKLQSRVKQELGEFIGCSIGIAGNKLMAKMASGLAPRRGILAVTDVNKASLLARAPFSEVCGIGYRLTKRLAGLGLTSLPQISAAPESILLANFGPFWGRRLKQISRGEDDSPIITTDKLTTAKSVSRTYTLYQDTTDPAKIKALLRNLVEEAVWKLRQMGLSGRQFGVGIRGANQSRFGHITSKICLDDGRQVFEQIYTIYNHWHWLYPVRFAGVWISLLQSKAALTRPLFNQRQDCLWPLIDKINQKYGLYTIFPGTLINQSIVRPEVNGYLGDKHFQLIDKRIG</sequence>
<dbReference type="InterPro" id="IPR036775">
    <property type="entry name" value="DNA_pol_Y-fam_lit_finger_sf"/>
</dbReference>
<dbReference type="EMBL" id="PCTU01000052">
    <property type="protein sequence ID" value="PIP88140.1"/>
    <property type="molecule type" value="Genomic_DNA"/>
</dbReference>
<dbReference type="GO" id="GO:0006281">
    <property type="term" value="P:DNA repair"/>
    <property type="evidence" value="ECO:0007669"/>
    <property type="project" value="InterPro"/>
</dbReference>
<dbReference type="InterPro" id="IPR001126">
    <property type="entry name" value="UmuC"/>
</dbReference>
<evidence type="ECO:0000313" key="4">
    <source>
        <dbReference type="Proteomes" id="UP000229981"/>
    </source>
</evidence>
<gene>
    <name evidence="3" type="ORF">COW80_01895</name>
</gene>
<dbReference type="PROSITE" id="PS50173">
    <property type="entry name" value="UMUC"/>
    <property type="match status" value="1"/>
</dbReference>
<proteinExistence type="inferred from homology"/>
<dbReference type="InterPro" id="IPR022880">
    <property type="entry name" value="DNApol_IV"/>
</dbReference>
<organism evidence="3 4">
    <name type="scientific">Candidatus Beckwithbacteria bacterium CG22_combo_CG10-13_8_21_14_all_01_47_9</name>
    <dbReference type="NCBI Taxonomy" id="1974496"/>
    <lineage>
        <taxon>Bacteria</taxon>
        <taxon>Candidatus Beckwithiibacteriota</taxon>
    </lineage>
</organism>
<dbReference type="PANTHER" id="PTHR11076">
    <property type="entry name" value="DNA REPAIR POLYMERASE UMUC / TRANSFERASE FAMILY MEMBER"/>
    <property type="match status" value="1"/>
</dbReference>
<dbReference type="Gene3D" id="3.40.1170.60">
    <property type="match status" value="1"/>
</dbReference>
<evidence type="ECO:0000256" key="1">
    <source>
        <dbReference type="ARBA" id="ARBA00010945"/>
    </source>
</evidence>
<dbReference type="InterPro" id="IPR017961">
    <property type="entry name" value="DNA_pol_Y-fam_little_finger"/>
</dbReference>
<dbReference type="GO" id="GO:0042276">
    <property type="term" value="P:error-prone translesion synthesis"/>
    <property type="evidence" value="ECO:0007669"/>
    <property type="project" value="TreeGrafter"/>
</dbReference>
<dbReference type="InterPro" id="IPR043502">
    <property type="entry name" value="DNA/RNA_pol_sf"/>
</dbReference>
<dbReference type="Gene3D" id="3.30.70.270">
    <property type="match status" value="1"/>
</dbReference>
<evidence type="ECO:0000313" key="3">
    <source>
        <dbReference type="EMBL" id="PIP88140.1"/>
    </source>
</evidence>
<dbReference type="InterPro" id="IPR050116">
    <property type="entry name" value="DNA_polymerase-Y"/>
</dbReference>
<dbReference type="SUPFAM" id="SSF56672">
    <property type="entry name" value="DNA/RNA polymerases"/>
    <property type="match status" value="1"/>
</dbReference>
<dbReference type="CDD" id="cd03586">
    <property type="entry name" value="PolY_Pol_IV_kappa"/>
    <property type="match status" value="1"/>
</dbReference>
<dbReference type="Pfam" id="PF11799">
    <property type="entry name" value="IMS_C"/>
    <property type="match status" value="1"/>
</dbReference>
<dbReference type="Gene3D" id="1.10.150.20">
    <property type="entry name" value="5' to 3' exonuclease, C-terminal subdomain"/>
    <property type="match status" value="1"/>
</dbReference>
<comment type="similarity">
    <text evidence="1">Belongs to the DNA polymerase type-Y family.</text>
</comment>
<dbReference type="GO" id="GO:0005829">
    <property type="term" value="C:cytosol"/>
    <property type="evidence" value="ECO:0007669"/>
    <property type="project" value="TreeGrafter"/>
</dbReference>
<feature type="domain" description="UmuC" evidence="2">
    <location>
        <begin position="4"/>
        <end position="186"/>
    </location>
</feature>
<evidence type="ECO:0000259" key="2">
    <source>
        <dbReference type="PROSITE" id="PS50173"/>
    </source>
</evidence>
<dbReference type="SUPFAM" id="SSF100879">
    <property type="entry name" value="Lesion bypass DNA polymerase (Y-family), little finger domain"/>
    <property type="match status" value="1"/>
</dbReference>
<dbReference type="GO" id="GO:0003684">
    <property type="term" value="F:damaged DNA binding"/>
    <property type="evidence" value="ECO:0007669"/>
    <property type="project" value="InterPro"/>
</dbReference>
<comment type="caution">
    <text evidence="3">The sequence shown here is derived from an EMBL/GenBank/DDBJ whole genome shotgun (WGS) entry which is preliminary data.</text>
</comment>
<dbReference type="GO" id="GO:0003887">
    <property type="term" value="F:DNA-directed DNA polymerase activity"/>
    <property type="evidence" value="ECO:0007669"/>
    <property type="project" value="InterPro"/>
</dbReference>
<dbReference type="Pfam" id="PF00817">
    <property type="entry name" value="IMS"/>
    <property type="match status" value="1"/>
</dbReference>
<dbReference type="Proteomes" id="UP000229981">
    <property type="component" value="Unassembled WGS sequence"/>
</dbReference>